<dbReference type="SUPFAM" id="SSF56112">
    <property type="entry name" value="Protein kinase-like (PK-like)"/>
    <property type="match status" value="1"/>
</dbReference>
<accession>A0A1N6G1S7</accession>
<evidence type="ECO:0000313" key="2">
    <source>
        <dbReference type="EMBL" id="SIO01392.1"/>
    </source>
</evidence>
<dbReference type="RefSeq" id="WP_074260421.1">
    <property type="nucleotide sequence ID" value="NZ_FSRJ01000003.1"/>
</dbReference>
<dbReference type="InterPro" id="IPR011009">
    <property type="entry name" value="Kinase-like_dom_sf"/>
</dbReference>
<proteinExistence type="predicted"/>
<evidence type="ECO:0000259" key="1">
    <source>
        <dbReference type="Pfam" id="PF01636"/>
    </source>
</evidence>
<dbReference type="Gene3D" id="3.30.200.20">
    <property type="entry name" value="Phosphorylase Kinase, domain 1"/>
    <property type="match status" value="1"/>
</dbReference>
<keyword evidence="2" id="KW-0808">Transferase</keyword>
<dbReference type="PANTHER" id="PTHR21310">
    <property type="entry name" value="AMINOGLYCOSIDE PHOSPHOTRANSFERASE-RELATED-RELATED"/>
    <property type="match status" value="1"/>
</dbReference>
<dbReference type="STRING" id="232089.SAMN05443544_2217"/>
<dbReference type="EMBL" id="FSRJ01000003">
    <property type="protein sequence ID" value="SIO01392.1"/>
    <property type="molecule type" value="Genomic_DNA"/>
</dbReference>
<feature type="domain" description="Aminoglycoside phosphotransferase" evidence="1">
    <location>
        <begin position="31"/>
        <end position="267"/>
    </location>
</feature>
<dbReference type="InterPro" id="IPR051678">
    <property type="entry name" value="AGP_Transferase"/>
</dbReference>
<evidence type="ECO:0000313" key="3">
    <source>
        <dbReference type="Proteomes" id="UP000184699"/>
    </source>
</evidence>
<dbReference type="Proteomes" id="UP000184699">
    <property type="component" value="Unassembled WGS sequence"/>
</dbReference>
<dbReference type="OrthoDB" id="9797603at2"/>
<keyword evidence="3" id="KW-1185">Reference proteome</keyword>
<gene>
    <name evidence="2" type="ORF">SAMN05443544_2217</name>
</gene>
<dbReference type="AlphaFoldDB" id="A0A1N6G1S7"/>
<name>A0A1N6G1S7_9MICO</name>
<dbReference type="Pfam" id="PF01636">
    <property type="entry name" value="APH"/>
    <property type="match status" value="1"/>
</dbReference>
<dbReference type="InterPro" id="IPR002575">
    <property type="entry name" value="Aminoglycoside_PTrfase"/>
</dbReference>
<organism evidence="2 3">
    <name type="scientific">Agromyces cerinus subsp. cerinus</name>
    <dbReference type="NCBI Taxonomy" id="232089"/>
    <lineage>
        <taxon>Bacteria</taxon>
        <taxon>Bacillati</taxon>
        <taxon>Actinomycetota</taxon>
        <taxon>Actinomycetes</taxon>
        <taxon>Micrococcales</taxon>
        <taxon>Microbacteriaceae</taxon>
        <taxon>Agromyces</taxon>
    </lineage>
</organism>
<dbReference type="GO" id="GO:0016301">
    <property type="term" value="F:kinase activity"/>
    <property type="evidence" value="ECO:0007669"/>
    <property type="project" value="UniProtKB-KW"/>
</dbReference>
<reference evidence="3" key="1">
    <citation type="submission" date="2016-11" db="EMBL/GenBank/DDBJ databases">
        <authorList>
            <person name="Varghese N."/>
            <person name="Submissions S."/>
        </authorList>
    </citation>
    <scope>NUCLEOTIDE SEQUENCE [LARGE SCALE GENOMIC DNA]</scope>
    <source>
        <strain evidence="3">DSM 8595</strain>
    </source>
</reference>
<dbReference type="CDD" id="cd05155">
    <property type="entry name" value="APH_ChoK_like_1"/>
    <property type="match status" value="1"/>
</dbReference>
<protein>
    <submittedName>
        <fullName evidence="2">Predicted kinase, aminoglycoside phosphotransferase (APT) family</fullName>
    </submittedName>
</protein>
<keyword evidence="2" id="KW-0418">Kinase</keyword>
<dbReference type="Gene3D" id="3.90.1200.10">
    <property type="match status" value="1"/>
</dbReference>
<dbReference type="PANTHER" id="PTHR21310:SF42">
    <property type="entry name" value="BIFUNCTIONAL AAC_APH"/>
    <property type="match status" value="1"/>
</dbReference>
<sequence length="299" mass="31559">MTDAPEPDILVDARLAGQLVAAQHPDLAGPIELVANGWDNAMFRLGEHHLVRLPRRTIAAGLVLHEQRWLPEIASRVTVPVPAPVRIGRPDPELGFGFPWSILPWFDGVSAADVAPSARAAAATSLAGFVAELAVSAPADAPTNPYRGVPLAERDEVVQGRFERGLASEPEKIEALRAVWNRGLAAAEWSGPPTWLHGDLHPANLVLAASGDLAAVIDFGDVCAGDPAGDLATAWLTFDAPARAVFRAEIDRLRATDAAMWDRARGWALVLGSAIIDAIGASGRLGRVGVHALDAVLAD</sequence>